<keyword evidence="4 7" id="KW-0812">Transmembrane</keyword>
<evidence type="ECO:0000256" key="6">
    <source>
        <dbReference type="ARBA" id="ARBA00023136"/>
    </source>
</evidence>
<dbReference type="SUPFAM" id="SSF161098">
    <property type="entry name" value="MetI-like"/>
    <property type="match status" value="1"/>
</dbReference>
<dbReference type="PANTHER" id="PTHR43005">
    <property type="entry name" value="BLR7065 PROTEIN"/>
    <property type="match status" value="1"/>
</dbReference>
<dbReference type="EMBL" id="JACRSN010000002">
    <property type="protein sequence ID" value="MBC8532870.1"/>
    <property type="molecule type" value="Genomic_DNA"/>
</dbReference>
<dbReference type="AlphaFoldDB" id="A0A926D5M9"/>
<dbReference type="Proteomes" id="UP000651482">
    <property type="component" value="Unassembled WGS sequence"/>
</dbReference>
<dbReference type="GO" id="GO:0055085">
    <property type="term" value="P:transmembrane transport"/>
    <property type="evidence" value="ECO:0007669"/>
    <property type="project" value="InterPro"/>
</dbReference>
<evidence type="ECO:0000256" key="3">
    <source>
        <dbReference type="ARBA" id="ARBA00022475"/>
    </source>
</evidence>
<keyword evidence="2 7" id="KW-0813">Transport</keyword>
<evidence type="ECO:0000313" key="9">
    <source>
        <dbReference type="EMBL" id="MBC8532870.1"/>
    </source>
</evidence>
<feature type="transmembrane region" description="Helical" evidence="7">
    <location>
        <begin position="214"/>
        <end position="236"/>
    </location>
</feature>
<dbReference type="GO" id="GO:0005886">
    <property type="term" value="C:plasma membrane"/>
    <property type="evidence" value="ECO:0007669"/>
    <property type="project" value="UniProtKB-SubCell"/>
</dbReference>
<evidence type="ECO:0000256" key="2">
    <source>
        <dbReference type="ARBA" id="ARBA00022448"/>
    </source>
</evidence>
<feature type="transmembrane region" description="Helical" evidence="7">
    <location>
        <begin position="121"/>
        <end position="141"/>
    </location>
</feature>
<comment type="caution">
    <text evidence="9">The sequence shown here is derived from an EMBL/GenBank/DDBJ whole genome shotgun (WGS) entry which is preliminary data.</text>
</comment>
<accession>A0A926D5M9</accession>
<feature type="transmembrane region" description="Helical" evidence="7">
    <location>
        <begin position="85"/>
        <end position="109"/>
    </location>
</feature>
<gene>
    <name evidence="9" type="ORF">IAG03_02385</name>
</gene>
<keyword evidence="5 7" id="KW-1133">Transmembrane helix</keyword>
<keyword evidence="10" id="KW-1185">Reference proteome</keyword>
<keyword evidence="6 7" id="KW-0472">Membrane</keyword>
<protein>
    <submittedName>
        <fullName evidence="9">Sugar ABC transporter permease</fullName>
    </submittedName>
</protein>
<comment type="subcellular location">
    <subcellularLocation>
        <location evidence="1 7">Cell membrane</location>
        <topology evidence="1 7">Multi-pass membrane protein</topology>
    </subcellularLocation>
</comment>
<feature type="transmembrane region" description="Helical" evidence="7">
    <location>
        <begin position="21"/>
        <end position="46"/>
    </location>
</feature>
<evidence type="ECO:0000256" key="4">
    <source>
        <dbReference type="ARBA" id="ARBA00022692"/>
    </source>
</evidence>
<name>A0A926D5M9_9FIRM</name>
<dbReference type="Pfam" id="PF00528">
    <property type="entry name" value="BPD_transp_1"/>
    <property type="match status" value="1"/>
</dbReference>
<evidence type="ECO:0000256" key="7">
    <source>
        <dbReference type="RuleBase" id="RU363032"/>
    </source>
</evidence>
<feature type="transmembrane region" description="Helical" evidence="7">
    <location>
        <begin position="168"/>
        <end position="193"/>
    </location>
</feature>
<evidence type="ECO:0000256" key="1">
    <source>
        <dbReference type="ARBA" id="ARBA00004651"/>
    </source>
</evidence>
<dbReference type="InterPro" id="IPR035906">
    <property type="entry name" value="MetI-like_sf"/>
</dbReference>
<feature type="transmembrane region" description="Helical" evidence="7">
    <location>
        <begin position="279"/>
        <end position="299"/>
    </location>
</feature>
<dbReference type="PROSITE" id="PS50928">
    <property type="entry name" value="ABC_TM1"/>
    <property type="match status" value="1"/>
</dbReference>
<organism evidence="9 10">
    <name type="scientific">Yeguia hominis</name>
    <dbReference type="NCBI Taxonomy" id="2763662"/>
    <lineage>
        <taxon>Bacteria</taxon>
        <taxon>Bacillati</taxon>
        <taxon>Bacillota</taxon>
        <taxon>Clostridia</taxon>
        <taxon>Eubacteriales</taxon>
        <taxon>Yeguiaceae</taxon>
        <taxon>Yeguia</taxon>
    </lineage>
</organism>
<dbReference type="SUPFAM" id="SSF160964">
    <property type="entry name" value="MalF N-terminal region-like"/>
    <property type="match status" value="1"/>
</dbReference>
<comment type="similarity">
    <text evidence="7">Belongs to the binding-protein-dependent transport system permease family.</text>
</comment>
<sequence length="318" mass="35726">MKQAAAAVSMSKKAISNKRKDAWFGFAITAPSILLLLLLFLFPIVYSLVLSFTNYNYVKGTGAFVGFRNYVTAFSDPDFLNSLKVTFLISIIAVIVQFIFGILLSLFTINIQKGQGLFKTTFLIPQMVAPTVAGLLFRFMFNQEFGIVNSALKAIGLQPISWLVDPNLAVFSVVLTDSWTCIPFVFLLVYTAFASLPQDMMEAGRIDGGNAWQIFFRIQLPNVRGALMVTLVLRFMDVFRIYDSIYIMTKGGPGTATEALSLYIYRVNWSKYQMGKASALSYIMMVIMAIIGILINYYSEDKYDRKMRRALKKGAVKE</sequence>
<feature type="domain" description="ABC transmembrane type-1" evidence="8">
    <location>
        <begin position="83"/>
        <end position="295"/>
    </location>
</feature>
<dbReference type="PANTHER" id="PTHR43005:SF1">
    <property type="entry name" value="SPERMIDINE_PUTRESCINE TRANSPORT SYSTEM PERMEASE PROTEIN"/>
    <property type="match status" value="1"/>
</dbReference>
<evidence type="ECO:0000259" key="8">
    <source>
        <dbReference type="PROSITE" id="PS50928"/>
    </source>
</evidence>
<reference evidence="9" key="1">
    <citation type="submission" date="2020-08" db="EMBL/GenBank/DDBJ databases">
        <title>Genome public.</title>
        <authorList>
            <person name="Liu C."/>
            <person name="Sun Q."/>
        </authorList>
    </citation>
    <scope>NUCLEOTIDE SEQUENCE</scope>
    <source>
        <strain evidence="9">NSJ-40</strain>
    </source>
</reference>
<dbReference type="InterPro" id="IPR000515">
    <property type="entry name" value="MetI-like"/>
</dbReference>
<proteinExistence type="inferred from homology"/>
<dbReference type="RefSeq" id="WP_249318126.1">
    <property type="nucleotide sequence ID" value="NZ_JACRSN010000002.1"/>
</dbReference>
<dbReference type="CDD" id="cd06261">
    <property type="entry name" value="TM_PBP2"/>
    <property type="match status" value="1"/>
</dbReference>
<dbReference type="Gene3D" id="1.10.3720.10">
    <property type="entry name" value="MetI-like"/>
    <property type="match status" value="1"/>
</dbReference>
<keyword evidence="3" id="KW-1003">Cell membrane</keyword>
<evidence type="ECO:0000256" key="5">
    <source>
        <dbReference type="ARBA" id="ARBA00022989"/>
    </source>
</evidence>
<evidence type="ECO:0000313" key="10">
    <source>
        <dbReference type="Proteomes" id="UP000651482"/>
    </source>
</evidence>